<reference evidence="7 8" key="1">
    <citation type="submission" date="2017-10" db="EMBL/GenBank/DDBJ databases">
        <title>The draft genome sequence of Lewinella nigricans NBRC 102662.</title>
        <authorList>
            <person name="Wang K."/>
        </authorList>
    </citation>
    <scope>NUCLEOTIDE SEQUENCE [LARGE SCALE GENOMIC DNA]</scope>
    <source>
        <strain evidence="7 8">NBRC 102662</strain>
    </source>
</reference>
<evidence type="ECO:0000313" key="8">
    <source>
        <dbReference type="Proteomes" id="UP000223913"/>
    </source>
</evidence>
<dbReference type="GO" id="GO:0016987">
    <property type="term" value="F:sigma factor activity"/>
    <property type="evidence" value="ECO:0007669"/>
    <property type="project" value="UniProtKB-KW"/>
</dbReference>
<keyword evidence="3" id="KW-0731">Sigma factor</keyword>
<evidence type="ECO:0000313" key="7">
    <source>
        <dbReference type="EMBL" id="PHN08405.1"/>
    </source>
</evidence>
<dbReference type="InterPro" id="IPR039425">
    <property type="entry name" value="RNA_pol_sigma-70-like"/>
</dbReference>
<accession>A0A2D0NIS4</accession>
<evidence type="ECO:0000256" key="1">
    <source>
        <dbReference type="ARBA" id="ARBA00010641"/>
    </source>
</evidence>
<comment type="similarity">
    <text evidence="1">Belongs to the sigma-70 factor family. ECF subfamily.</text>
</comment>
<keyword evidence="4" id="KW-0804">Transcription</keyword>
<name>A0A2D0NIS4_FLAN2</name>
<dbReference type="RefSeq" id="WP_099147997.1">
    <property type="nucleotide sequence ID" value="NZ_PDUD01000001.1"/>
</dbReference>
<keyword evidence="8" id="KW-1185">Reference proteome</keyword>
<comment type="caution">
    <text evidence="7">The sequence shown here is derived from an EMBL/GenBank/DDBJ whole genome shotgun (WGS) entry which is preliminary data.</text>
</comment>
<organism evidence="7 8">
    <name type="scientific">Flavilitoribacter nigricans (strain ATCC 23147 / DSM 23189 / NBRC 102662 / NCIMB 1420 / SS-2)</name>
    <name type="common">Lewinella nigricans</name>
    <dbReference type="NCBI Taxonomy" id="1122177"/>
    <lineage>
        <taxon>Bacteria</taxon>
        <taxon>Pseudomonadati</taxon>
        <taxon>Bacteroidota</taxon>
        <taxon>Saprospiria</taxon>
        <taxon>Saprospirales</taxon>
        <taxon>Lewinellaceae</taxon>
        <taxon>Flavilitoribacter</taxon>
    </lineage>
</organism>
<evidence type="ECO:0000256" key="2">
    <source>
        <dbReference type="ARBA" id="ARBA00023015"/>
    </source>
</evidence>
<dbReference type="Gene3D" id="1.10.1740.10">
    <property type="match status" value="1"/>
</dbReference>
<dbReference type="SUPFAM" id="SSF88659">
    <property type="entry name" value="Sigma3 and sigma4 domains of RNA polymerase sigma factors"/>
    <property type="match status" value="1"/>
</dbReference>
<evidence type="ECO:0000256" key="4">
    <source>
        <dbReference type="ARBA" id="ARBA00023163"/>
    </source>
</evidence>
<dbReference type="GO" id="GO:0003677">
    <property type="term" value="F:DNA binding"/>
    <property type="evidence" value="ECO:0007669"/>
    <property type="project" value="InterPro"/>
</dbReference>
<evidence type="ECO:0000259" key="5">
    <source>
        <dbReference type="Pfam" id="PF04542"/>
    </source>
</evidence>
<feature type="domain" description="RNA polymerase sigma factor 70 region 4 type 2" evidence="6">
    <location>
        <begin position="123"/>
        <end position="175"/>
    </location>
</feature>
<proteinExistence type="inferred from homology"/>
<feature type="domain" description="RNA polymerase sigma-70 region 2" evidence="5">
    <location>
        <begin position="27"/>
        <end position="93"/>
    </location>
</feature>
<evidence type="ECO:0000259" key="6">
    <source>
        <dbReference type="Pfam" id="PF08281"/>
    </source>
</evidence>
<dbReference type="CDD" id="cd06171">
    <property type="entry name" value="Sigma70_r4"/>
    <property type="match status" value="1"/>
</dbReference>
<dbReference type="PANTHER" id="PTHR43133">
    <property type="entry name" value="RNA POLYMERASE ECF-TYPE SIGMA FACTO"/>
    <property type="match status" value="1"/>
</dbReference>
<keyword evidence="2" id="KW-0805">Transcription regulation</keyword>
<dbReference type="SUPFAM" id="SSF88946">
    <property type="entry name" value="Sigma2 domain of RNA polymerase sigma factors"/>
    <property type="match status" value="1"/>
</dbReference>
<dbReference type="PANTHER" id="PTHR43133:SF46">
    <property type="entry name" value="RNA POLYMERASE SIGMA-70 FACTOR ECF SUBFAMILY"/>
    <property type="match status" value="1"/>
</dbReference>
<dbReference type="InterPro" id="IPR013325">
    <property type="entry name" value="RNA_pol_sigma_r2"/>
</dbReference>
<dbReference type="NCBIfam" id="TIGR02985">
    <property type="entry name" value="Sig70_bacteroi1"/>
    <property type="match status" value="1"/>
</dbReference>
<evidence type="ECO:0000256" key="3">
    <source>
        <dbReference type="ARBA" id="ARBA00023082"/>
    </source>
</evidence>
<sequence length="196" mass="22863">MSTEHSHNDDSLQELFRTRPEQAIELLFREYYADVCRAVMRIIPDPGIAEDIAQDVFYELWRKRDVLNVNSSFGAYLRRAARNKSLNYIRDRKIKPESEDKIPHRSEGQTDANRKLEVQDLQNSIDRAVGDLPDRCREVFSLSRFEDMSYQEIADKLGISIKTVENQISKALRLLREALGPHLSWFVGFITFIFPL</sequence>
<dbReference type="InterPro" id="IPR014284">
    <property type="entry name" value="RNA_pol_sigma-70_dom"/>
</dbReference>
<dbReference type="GO" id="GO:0006352">
    <property type="term" value="P:DNA-templated transcription initiation"/>
    <property type="evidence" value="ECO:0007669"/>
    <property type="project" value="InterPro"/>
</dbReference>
<dbReference type="Pfam" id="PF08281">
    <property type="entry name" value="Sigma70_r4_2"/>
    <property type="match status" value="1"/>
</dbReference>
<dbReference type="InterPro" id="IPR013324">
    <property type="entry name" value="RNA_pol_sigma_r3/r4-like"/>
</dbReference>
<dbReference type="AlphaFoldDB" id="A0A2D0NIS4"/>
<dbReference type="InterPro" id="IPR014327">
    <property type="entry name" value="RNA_pol_sigma70_bacteroid"/>
</dbReference>
<dbReference type="Pfam" id="PF04542">
    <property type="entry name" value="Sigma70_r2"/>
    <property type="match status" value="1"/>
</dbReference>
<dbReference type="InterPro" id="IPR036388">
    <property type="entry name" value="WH-like_DNA-bd_sf"/>
</dbReference>
<dbReference type="OrthoDB" id="665981at2"/>
<dbReference type="EMBL" id="PDUD01000001">
    <property type="protein sequence ID" value="PHN08405.1"/>
    <property type="molecule type" value="Genomic_DNA"/>
</dbReference>
<protein>
    <submittedName>
        <fullName evidence="7">RNA polymerase sigma-70 factor</fullName>
    </submittedName>
</protein>
<gene>
    <name evidence="7" type="ORF">CRP01_00395</name>
</gene>
<dbReference type="NCBIfam" id="TIGR02937">
    <property type="entry name" value="sigma70-ECF"/>
    <property type="match status" value="1"/>
</dbReference>
<dbReference type="InterPro" id="IPR007627">
    <property type="entry name" value="RNA_pol_sigma70_r2"/>
</dbReference>
<dbReference type="Gene3D" id="1.10.10.10">
    <property type="entry name" value="Winged helix-like DNA-binding domain superfamily/Winged helix DNA-binding domain"/>
    <property type="match status" value="1"/>
</dbReference>
<dbReference type="InterPro" id="IPR013249">
    <property type="entry name" value="RNA_pol_sigma70_r4_t2"/>
</dbReference>
<dbReference type="Proteomes" id="UP000223913">
    <property type="component" value="Unassembled WGS sequence"/>
</dbReference>